<gene>
    <name evidence="2" type="ORF">SAMN04487996_104416</name>
</gene>
<feature type="region of interest" description="Disordered" evidence="1">
    <location>
        <begin position="1"/>
        <end position="23"/>
    </location>
</feature>
<name>A0A1G7C6J9_9BACT</name>
<reference evidence="3" key="1">
    <citation type="submission" date="2016-10" db="EMBL/GenBank/DDBJ databases">
        <authorList>
            <person name="Varghese N."/>
            <person name="Submissions S."/>
        </authorList>
    </citation>
    <scope>NUCLEOTIDE SEQUENCE [LARGE SCALE GENOMIC DNA]</scope>
    <source>
        <strain evidence="3">DSM 25329</strain>
    </source>
</reference>
<dbReference type="RefSeq" id="WP_218132897.1">
    <property type="nucleotide sequence ID" value="NZ_FNAN01000004.1"/>
</dbReference>
<protein>
    <submittedName>
        <fullName evidence="2">Uncharacterized protein</fullName>
    </submittedName>
</protein>
<proteinExistence type="predicted"/>
<evidence type="ECO:0000256" key="1">
    <source>
        <dbReference type="SAM" id="MobiDB-lite"/>
    </source>
</evidence>
<dbReference type="Proteomes" id="UP000198748">
    <property type="component" value="Unassembled WGS sequence"/>
</dbReference>
<evidence type="ECO:0000313" key="3">
    <source>
        <dbReference type="Proteomes" id="UP000198748"/>
    </source>
</evidence>
<organism evidence="2 3">
    <name type="scientific">Dyadobacter soli</name>
    <dbReference type="NCBI Taxonomy" id="659014"/>
    <lineage>
        <taxon>Bacteria</taxon>
        <taxon>Pseudomonadati</taxon>
        <taxon>Bacteroidota</taxon>
        <taxon>Cytophagia</taxon>
        <taxon>Cytophagales</taxon>
        <taxon>Spirosomataceae</taxon>
        <taxon>Dyadobacter</taxon>
    </lineage>
</organism>
<evidence type="ECO:0000313" key="2">
    <source>
        <dbReference type="EMBL" id="SDE34919.1"/>
    </source>
</evidence>
<sequence length="98" mass="11469">MSKSSPANKPESAQKLEPELTQYPSDSVKHEVWQDEEGLTTVCFSDERGDDCRALLEPGSKIIYEYYANCHFDSMTIYYKFMDWGPYTTEFEIDKELY</sequence>
<keyword evidence="3" id="KW-1185">Reference proteome</keyword>
<dbReference type="EMBL" id="FNAN01000004">
    <property type="protein sequence ID" value="SDE34919.1"/>
    <property type="molecule type" value="Genomic_DNA"/>
</dbReference>
<dbReference type="AlphaFoldDB" id="A0A1G7C6J9"/>
<accession>A0A1G7C6J9</accession>